<reference evidence="1 2" key="1">
    <citation type="submission" date="2023-02" db="EMBL/GenBank/DDBJ databases">
        <title>Evolution of Hrp T3SS in non-pathogenic Pseudomonas fluorescens.</title>
        <authorList>
            <person name="Liao K."/>
            <person name="Wei H."/>
            <person name="Gu Y."/>
        </authorList>
    </citation>
    <scope>NUCLEOTIDE SEQUENCE [LARGE SCALE GENOMIC DNA]</scope>
    <source>
        <strain evidence="1 2">FP607</strain>
    </source>
</reference>
<organism evidence="1 2">
    <name type="scientific">Pseudomonas wuhanensis</name>
    <dbReference type="NCBI Taxonomy" id="2954098"/>
    <lineage>
        <taxon>Bacteria</taxon>
        <taxon>Pseudomonadati</taxon>
        <taxon>Pseudomonadota</taxon>
        <taxon>Gammaproteobacteria</taxon>
        <taxon>Pseudomonadales</taxon>
        <taxon>Pseudomonadaceae</taxon>
        <taxon>Pseudomonas</taxon>
    </lineage>
</organism>
<dbReference type="EMBL" id="CP117430">
    <property type="protein sequence ID" value="WLI20282.1"/>
    <property type="molecule type" value="Genomic_DNA"/>
</dbReference>
<dbReference type="RefSeq" id="WP_305426008.1">
    <property type="nucleotide sequence ID" value="NZ_CP117430.1"/>
</dbReference>
<name>A0ABY9GX03_9PSED</name>
<gene>
    <name evidence="1" type="ORF">PSH88_09705</name>
</gene>
<evidence type="ECO:0000313" key="1">
    <source>
        <dbReference type="EMBL" id="WLI20282.1"/>
    </source>
</evidence>
<accession>A0ABY9GX03</accession>
<protein>
    <submittedName>
        <fullName evidence="1">Uncharacterized protein</fullName>
    </submittedName>
</protein>
<dbReference type="Proteomes" id="UP001230768">
    <property type="component" value="Chromosome"/>
</dbReference>
<keyword evidence="2" id="KW-1185">Reference proteome</keyword>
<sequence>MSLLVERPYPVDYVHPNGKRAKIDFIWGKPDNPAPVGLRVWGRDGNNDILLAKESWPWKSFDEAMRRGIRLATAWCER</sequence>
<evidence type="ECO:0000313" key="2">
    <source>
        <dbReference type="Proteomes" id="UP001230768"/>
    </source>
</evidence>
<proteinExistence type="predicted"/>